<protein>
    <submittedName>
        <fullName evidence="2">Uncharacterized protein</fullName>
    </submittedName>
</protein>
<dbReference type="Proteomes" id="UP000178606">
    <property type="component" value="Unassembled WGS sequence"/>
</dbReference>
<accession>A0A1F6CDS1</accession>
<evidence type="ECO:0000313" key="3">
    <source>
        <dbReference type="Proteomes" id="UP000178606"/>
    </source>
</evidence>
<keyword evidence="1" id="KW-0732">Signal</keyword>
<comment type="caution">
    <text evidence="2">The sequence shown here is derived from an EMBL/GenBank/DDBJ whole genome shotgun (WGS) entry which is preliminary data.</text>
</comment>
<dbReference type="EMBL" id="MFKF01000275">
    <property type="protein sequence ID" value="OGG47062.1"/>
    <property type="molecule type" value="Genomic_DNA"/>
</dbReference>
<evidence type="ECO:0000256" key="1">
    <source>
        <dbReference type="SAM" id="SignalP"/>
    </source>
</evidence>
<sequence>MKRRFFCLISALLFCSAQAHATTIAAFTFDQLCEKAEAVYRAQFVRCRSAWDEAHRTIYTTTTLRVLDPVKGGAQEITLRLPGGTVNDSTLTIPDFPVFQGDDEMVIFLTGRDGAGYPWPVGMGQGIYPVFRDAAGRPKVALRPGLNPSPLAKPAPGGAAPETIPLDDFLNLVRARVGGTAPARPGAAGSQ</sequence>
<dbReference type="AlphaFoldDB" id="A0A1F6CDS1"/>
<organism evidence="2 3">
    <name type="scientific">Handelsmanbacteria sp. (strain RIFCSPLOWO2_12_FULL_64_10)</name>
    <dbReference type="NCBI Taxonomy" id="1817868"/>
    <lineage>
        <taxon>Bacteria</taxon>
        <taxon>Candidatus Handelsmaniibacteriota</taxon>
    </lineage>
</organism>
<reference evidence="2 3" key="1">
    <citation type="journal article" date="2016" name="Nat. Commun.">
        <title>Thousands of microbial genomes shed light on interconnected biogeochemical processes in an aquifer system.</title>
        <authorList>
            <person name="Anantharaman K."/>
            <person name="Brown C.T."/>
            <person name="Hug L.A."/>
            <person name="Sharon I."/>
            <person name="Castelle C.J."/>
            <person name="Probst A.J."/>
            <person name="Thomas B.C."/>
            <person name="Singh A."/>
            <person name="Wilkins M.J."/>
            <person name="Karaoz U."/>
            <person name="Brodie E.L."/>
            <person name="Williams K.H."/>
            <person name="Hubbard S.S."/>
            <person name="Banfield J.F."/>
        </authorList>
    </citation>
    <scope>NUCLEOTIDE SEQUENCE [LARGE SCALE GENOMIC DNA]</scope>
    <source>
        <strain evidence="3">RIFCSPLOWO2_12_FULL_64_10</strain>
    </source>
</reference>
<feature type="signal peptide" evidence="1">
    <location>
        <begin position="1"/>
        <end position="21"/>
    </location>
</feature>
<proteinExistence type="predicted"/>
<name>A0A1F6CDS1_HANXR</name>
<feature type="chain" id="PRO_5009523345" evidence="1">
    <location>
        <begin position="22"/>
        <end position="191"/>
    </location>
</feature>
<evidence type="ECO:0000313" key="2">
    <source>
        <dbReference type="EMBL" id="OGG47062.1"/>
    </source>
</evidence>
<gene>
    <name evidence="2" type="ORF">A3F84_13885</name>
</gene>